<evidence type="ECO:0000313" key="8">
    <source>
        <dbReference type="EMBL" id="RGS34762.1"/>
    </source>
</evidence>
<dbReference type="PROSITE" id="PS51257">
    <property type="entry name" value="PROKAR_LIPOPROTEIN"/>
    <property type="match status" value="1"/>
</dbReference>
<accession>A0A412ID37</accession>
<dbReference type="InterPro" id="IPR033985">
    <property type="entry name" value="SusD-like_N"/>
</dbReference>
<keyword evidence="5" id="KW-0998">Cell outer membrane</keyword>
<dbReference type="RefSeq" id="WP_118403325.1">
    <property type="nucleotide sequence ID" value="NZ_JADNFX010000011.1"/>
</dbReference>
<keyword evidence="4" id="KW-0472">Membrane</keyword>
<dbReference type="Pfam" id="PF07980">
    <property type="entry name" value="SusD_RagB"/>
    <property type="match status" value="1"/>
</dbReference>
<organism evidence="8 9">
    <name type="scientific">Bacteroides cellulosilyticus</name>
    <dbReference type="NCBI Taxonomy" id="246787"/>
    <lineage>
        <taxon>Bacteria</taxon>
        <taxon>Pseudomonadati</taxon>
        <taxon>Bacteroidota</taxon>
        <taxon>Bacteroidia</taxon>
        <taxon>Bacteroidales</taxon>
        <taxon>Bacteroidaceae</taxon>
        <taxon>Bacteroides</taxon>
    </lineage>
</organism>
<name>A0A412ID37_9BACE</name>
<dbReference type="SUPFAM" id="SSF48452">
    <property type="entry name" value="TPR-like"/>
    <property type="match status" value="1"/>
</dbReference>
<gene>
    <name evidence="8" type="ORF">DWX97_19050</name>
</gene>
<protein>
    <submittedName>
        <fullName evidence="8">RagB/SusD family nutrient uptake outer membrane protein</fullName>
    </submittedName>
</protein>
<proteinExistence type="inferred from homology"/>
<reference evidence="8 9" key="1">
    <citation type="submission" date="2018-08" db="EMBL/GenBank/DDBJ databases">
        <title>A genome reference for cultivated species of the human gut microbiota.</title>
        <authorList>
            <person name="Zou Y."/>
            <person name="Xue W."/>
            <person name="Luo G."/>
        </authorList>
    </citation>
    <scope>NUCLEOTIDE SEQUENCE [LARGE SCALE GENOMIC DNA]</scope>
    <source>
        <strain evidence="8 9">AF22-3AC</strain>
    </source>
</reference>
<dbReference type="GO" id="GO:0009279">
    <property type="term" value="C:cell outer membrane"/>
    <property type="evidence" value="ECO:0007669"/>
    <property type="project" value="UniProtKB-SubCell"/>
</dbReference>
<feature type="domain" description="SusD-like N-terminal" evidence="7">
    <location>
        <begin position="20"/>
        <end position="206"/>
    </location>
</feature>
<evidence type="ECO:0000256" key="2">
    <source>
        <dbReference type="ARBA" id="ARBA00006275"/>
    </source>
</evidence>
<dbReference type="Pfam" id="PF14322">
    <property type="entry name" value="SusD-like_3"/>
    <property type="match status" value="1"/>
</dbReference>
<feature type="domain" description="RagB/SusD" evidence="6">
    <location>
        <begin position="234"/>
        <end position="512"/>
    </location>
</feature>
<evidence type="ECO:0000256" key="5">
    <source>
        <dbReference type="ARBA" id="ARBA00023237"/>
    </source>
</evidence>
<dbReference type="Proteomes" id="UP000283341">
    <property type="component" value="Unassembled WGS sequence"/>
</dbReference>
<keyword evidence="3" id="KW-0732">Signal</keyword>
<dbReference type="EMBL" id="QRVJ01000020">
    <property type="protein sequence ID" value="RGS34762.1"/>
    <property type="molecule type" value="Genomic_DNA"/>
</dbReference>
<evidence type="ECO:0000259" key="6">
    <source>
        <dbReference type="Pfam" id="PF07980"/>
    </source>
</evidence>
<dbReference type="Gene3D" id="1.25.40.390">
    <property type="match status" value="1"/>
</dbReference>
<evidence type="ECO:0000256" key="1">
    <source>
        <dbReference type="ARBA" id="ARBA00004442"/>
    </source>
</evidence>
<dbReference type="InterPro" id="IPR011990">
    <property type="entry name" value="TPR-like_helical_dom_sf"/>
</dbReference>
<comment type="caution">
    <text evidence="8">The sequence shown here is derived from an EMBL/GenBank/DDBJ whole genome shotgun (WGS) entry which is preliminary data.</text>
</comment>
<evidence type="ECO:0000259" key="7">
    <source>
        <dbReference type="Pfam" id="PF14322"/>
    </source>
</evidence>
<dbReference type="AlphaFoldDB" id="A0A412ID37"/>
<evidence type="ECO:0000256" key="3">
    <source>
        <dbReference type="ARBA" id="ARBA00022729"/>
    </source>
</evidence>
<dbReference type="InterPro" id="IPR012944">
    <property type="entry name" value="SusD_RagB_dom"/>
</dbReference>
<evidence type="ECO:0000313" key="9">
    <source>
        <dbReference type="Proteomes" id="UP000283341"/>
    </source>
</evidence>
<comment type="subcellular location">
    <subcellularLocation>
        <location evidence="1">Cell outer membrane</location>
    </subcellularLocation>
</comment>
<evidence type="ECO:0000256" key="4">
    <source>
        <dbReference type="ARBA" id="ARBA00023136"/>
    </source>
</evidence>
<sequence>MKKYILLALTGILLFTSCDDFLDRTPKSDLAPENYFRDKKDMTYWNAGIYSAFASALNEKLMYWSEVRSDNCDHTGYVNSVYYMNALTSERGEYNWQDLYSCIGRCNVAIKYYPNIPSILESEYGPYIAQAYAMRALMYFYIIRVWGDAPLTTTVWDGELSSMELPRTSVAEIKSQILSDIENAIKYFSSDGSDKFYLTKAAAYALKTDVHMWFQEYQEAIDASDYFIGNNSFEWVADETAYKKIFTDPAGSKESIFSMWWSYSLTGKAHGWPKTMGASNTNNSWRMSQKVYNELLTRLRRGDVVGNDWGYDARLWCNVDTVKLYYSSSRNPISNASWTDPNWGTNKCVKFSGIDPNRQYDSANKVYKSQDYVYSSTDAEFSFPIYRYADVMLLRAEALNKMERKEEAIDIVLAVRKRVGYNGGIPFTTTKEDLENEILLERQLEFFAEGKRWFDLMRTDKLKEVMEPVYQERQVMMGETPTAFDMNRAYGPIYYKEFEANAALRGHQNPPYSE</sequence>
<comment type="similarity">
    <text evidence="2">Belongs to the SusD family.</text>
</comment>